<feature type="transmembrane region" description="Helical" evidence="1">
    <location>
        <begin position="12"/>
        <end position="35"/>
    </location>
</feature>
<gene>
    <name evidence="3" type="ORF">DSCA_11430</name>
</gene>
<proteinExistence type="predicted"/>
<protein>
    <recommendedName>
        <fullName evidence="2">DUF218 domain-containing protein</fullName>
    </recommendedName>
</protein>
<keyword evidence="1" id="KW-0812">Transmembrane</keyword>
<keyword evidence="4" id="KW-1185">Reference proteome</keyword>
<organism evidence="3 4">
    <name type="scientific">Desulfosarcina alkanivorans</name>
    <dbReference type="NCBI Taxonomy" id="571177"/>
    <lineage>
        <taxon>Bacteria</taxon>
        <taxon>Pseudomonadati</taxon>
        <taxon>Thermodesulfobacteriota</taxon>
        <taxon>Desulfobacteria</taxon>
        <taxon>Desulfobacterales</taxon>
        <taxon>Desulfosarcinaceae</taxon>
        <taxon>Desulfosarcina</taxon>
    </lineage>
</organism>
<evidence type="ECO:0000259" key="2">
    <source>
        <dbReference type="Pfam" id="PF02698"/>
    </source>
</evidence>
<name>A0A5K7YF60_9BACT</name>
<feature type="domain" description="DUF218" evidence="2">
    <location>
        <begin position="52"/>
        <end position="197"/>
    </location>
</feature>
<dbReference type="Pfam" id="PF02698">
    <property type="entry name" value="DUF218"/>
    <property type="match status" value="1"/>
</dbReference>
<dbReference type="RefSeq" id="WP_167527622.1">
    <property type="nucleotide sequence ID" value="NZ_AP021874.1"/>
</dbReference>
<evidence type="ECO:0000313" key="4">
    <source>
        <dbReference type="Proteomes" id="UP000427906"/>
    </source>
</evidence>
<sequence>MTHKAATASIHRMFALISACFVIVILLAFFSGPLLTCIGKVPVLDEPPTAADAVVVLYTGVEYYPRLIEAARIYNEGHVKKVVINGNRKTDVLRGIEKMGFAPSCHWAEDYVRILELFGVPRSNIITISAENVFDTISEAKAVGSALLARNIHAIILTTSKFHTRRARHIWQAAFKHEIDVTAVAAKSDPYTPSRWWKEGRQIRWVMAEYGAWGYYWWQRMINHTIEMGR</sequence>
<dbReference type="KEGG" id="dalk:DSCA_11430"/>
<evidence type="ECO:0000256" key="1">
    <source>
        <dbReference type="SAM" id="Phobius"/>
    </source>
</evidence>
<dbReference type="CDD" id="cd06259">
    <property type="entry name" value="YdcF-like"/>
    <property type="match status" value="1"/>
</dbReference>
<keyword evidence="1" id="KW-1133">Transmembrane helix</keyword>
<dbReference type="AlphaFoldDB" id="A0A5K7YF60"/>
<dbReference type="Proteomes" id="UP000427906">
    <property type="component" value="Chromosome"/>
</dbReference>
<reference evidence="3 4" key="1">
    <citation type="submission" date="2019-11" db="EMBL/GenBank/DDBJ databases">
        <title>Comparative genomics of hydrocarbon-degrading Desulfosarcina strains.</title>
        <authorList>
            <person name="Watanabe M."/>
            <person name="Kojima H."/>
            <person name="Fukui M."/>
        </authorList>
    </citation>
    <scope>NUCLEOTIDE SEQUENCE [LARGE SCALE GENOMIC DNA]</scope>
    <source>
        <strain evidence="3 4">PL12</strain>
    </source>
</reference>
<dbReference type="InterPro" id="IPR003848">
    <property type="entry name" value="DUF218"/>
</dbReference>
<evidence type="ECO:0000313" key="3">
    <source>
        <dbReference type="EMBL" id="BBO67213.1"/>
    </source>
</evidence>
<keyword evidence="1" id="KW-0472">Membrane</keyword>
<accession>A0A5K7YF60</accession>
<dbReference type="EMBL" id="AP021874">
    <property type="protein sequence ID" value="BBO67213.1"/>
    <property type="molecule type" value="Genomic_DNA"/>
</dbReference>